<feature type="domain" description="Domain of unknown function DB" evidence="1">
    <location>
        <begin position="100"/>
        <end position="202"/>
    </location>
</feature>
<accession>A0A1I8EUI3</accession>
<dbReference type="PANTHER" id="PTHR46705:SF2">
    <property type="entry name" value="DOMAIN OF UNKNOWN FUNCTION DB DOMAIN-CONTAINING PROTEIN"/>
    <property type="match status" value="1"/>
</dbReference>
<evidence type="ECO:0000313" key="2">
    <source>
        <dbReference type="WBParaSite" id="maker-PairedContig_5125-snap-gene-0.11-mRNA-1"/>
    </source>
</evidence>
<dbReference type="Pfam" id="PF01682">
    <property type="entry name" value="DB"/>
    <property type="match status" value="1"/>
</dbReference>
<dbReference type="PANTHER" id="PTHR46705">
    <property type="entry name" value="PROTEIN CBG09805"/>
    <property type="match status" value="1"/>
</dbReference>
<sequence length="246" mass="28475">MGKLPLALCIGLGGRGFYECYSDHFCSEAHIEKTLKVRDERNNNNNNNELRFLHQARLESPFISTSCKAQKVGPPKKNGIVLLKIKYRIINDESNEFLDCCRKRGLPEVCLRKCSYVSYNQNIVRKIFAQADPCPLISVGDIHFCAAQGHDHRQCCAMNGVTTTFAGQKCLIFCDQRTQNGTILDLSYLPCFERFENIKECFWRWARRRYELAEISKRYEIHESKTISDRMIQLNTDQPPSPFNNY</sequence>
<dbReference type="WBParaSite" id="maker-PairedContig_5125-snap-gene-0.11-mRNA-1">
    <property type="protein sequence ID" value="maker-PairedContig_5125-snap-gene-0.11-mRNA-1"/>
    <property type="gene ID" value="maker-PairedContig_5125-snap-gene-0.11"/>
</dbReference>
<protein>
    <submittedName>
        <fullName evidence="2">DB domain-containing protein</fullName>
    </submittedName>
</protein>
<name>A0A1I8EUI3_WUCBA</name>
<organism evidence="2">
    <name type="scientific">Wuchereria bancrofti</name>
    <dbReference type="NCBI Taxonomy" id="6293"/>
    <lineage>
        <taxon>Eukaryota</taxon>
        <taxon>Metazoa</taxon>
        <taxon>Ecdysozoa</taxon>
        <taxon>Nematoda</taxon>
        <taxon>Chromadorea</taxon>
        <taxon>Rhabditida</taxon>
        <taxon>Spirurina</taxon>
        <taxon>Spiruromorpha</taxon>
        <taxon>Filarioidea</taxon>
        <taxon>Onchocercidae</taxon>
        <taxon>Wuchereria</taxon>
    </lineage>
</organism>
<dbReference type="AlphaFoldDB" id="A0A1I8EUI3"/>
<reference evidence="2" key="1">
    <citation type="submission" date="2016-11" db="UniProtKB">
        <authorList>
            <consortium name="WormBaseParasite"/>
        </authorList>
    </citation>
    <scope>IDENTIFICATION</scope>
    <source>
        <strain evidence="2">pt0022</strain>
    </source>
</reference>
<dbReference type="InterPro" id="IPR002602">
    <property type="entry name" value="DB"/>
</dbReference>
<proteinExistence type="predicted"/>
<evidence type="ECO:0000259" key="1">
    <source>
        <dbReference type="Pfam" id="PF01682"/>
    </source>
</evidence>
<dbReference type="STRING" id="6293.A0A1I8EUI3"/>